<dbReference type="GO" id="GO:0003677">
    <property type="term" value="F:DNA binding"/>
    <property type="evidence" value="ECO:0007669"/>
    <property type="project" value="InterPro"/>
</dbReference>
<dbReference type="PANTHER" id="PTHR37299">
    <property type="entry name" value="TRANSCRIPTIONAL REGULATOR-RELATED"/>
    <property type="match status" value="1"/>
</dbReference>
<dbReference type="EMBL" id="JQCL01000080">
    <property type="protein sequence ID" value="KRO08377.1"/>
    <property type="molecule type" value="Genomic_DNA"/>
</dbReference>
<dbReference type="PANTHER" id="PTHR37299:SF4">
    <property type="entry name" value="TRANSCRIPTIONAL REGULATOR"/>
    <property type="match status" value="1"/>
</dbReference>
<dbReference type="AlphaFoldDB" id="A0A0R2M350"/>
<name>A0A0R2M350_9LACO</name>
<dbReference type="PROSITE" id="PS50930">
    <property type="entry name" value="HTH_LYTTR"/>
    <property type="match status" value="1"/>
</dbReference>
<dbReference type="InterPro" id="IPR046947">
    <property type="entry name" value="LytR-like"/>
</dbReference>
<evidence type="ECO:0000313" key="2">
    <source>
        <dbReference type="EMBL" id="KRO08377.1"/>
    </source>
</evidence>
<feature type="domain" description="HTH LytTR-type" evidence="1">
    <location>
        <begin position="44"/>
        <end position="147"/>
    </location>
</feature>
<dbReference type="Pfam" id="PF04397">
    <property type="entry name" value="LytTR"/>
    <property type="match status" value="1"/>
</dbReference>
<keyword evidence="3" id="KW-1185">Reference proteome</keyword>
<accession>A0A0R2M350</accession>
<dbReference type="STRING" id="942150.IV64_GL000460"/>
<reference evidence="2 3" key="1">
    <citation type="journal article" date="2015" name="Genome Announc.">
        <title>Expanding the biotechnology potential of lactobacilli through comparative genomics of 213 strains and associated genera.</title>
        <authorList>
            <person name="Sun Z."/>
            <person name="Harris H.M."/>
            <person name="McCann A."/>
            <person name="Guo C."/>
            <person name="Argimon S."/>
            <person name="Zhang W."/>
            <person name="Yang X."/>
            <person name="Jeffery I.B."/>
            <person name="Cooney J.C."/>
            <person name="Kagawa T.F."/>
            <person name="Liu W."/>
            <person name="Song Y."/>
            <person name="Salvetti E."/>
            <person name="Wrobel A."/>
            <person name="Rasinkangas P."/>
            <person name="Parkhill J."/>
            <person name="Rea M.C."/>
            <person name="O'Sullivan O."/>
            <person name="Ritari J."/>
            <person name="Douillard F.P."/>
            <person name="Paul Ross R."/>
            <person name="Yang R."/>
            <person name="Briner A.E."/>
            <person name="Felis G.E."/>
            <person name="de Vos W.M."/>
            <person name="Barrangou R."/>
            <person name="Klaenhammer T.R."/>
            <person name="Caufield P.W."/>
            <person name="Cui Y."/>
            <person name="Zhang H."/>
            <person name="O'Toole P.W."/>
        </authorList>
    </citation>
    <scope>NUCLEOTIDE SEQUENCE [LARGE SCALE GENOMIC DNA]</scope>
    <source>
        <strain evidence="2 3">LMG 26013</strain>
    </source>
</reference>
<sequence length="152" mass="16801">MKVRVVTDKNSTEPRLTLTIPEDFPQREQLVAALAKISLTPATLPVSQHGQAVALPLTAIMFIEATGHNVAVHTPDAVYRASDSLTAIATTLPTNFQRVSKSAVVNVQRVYSLTKTLTGNLLAFQQSPKQLYVSRRYYRPLKLILEQKESSL</sequence>
<dbReference type="InterPro" id="IPR007492">
    <property type="entry name" value="LytTR_DNA-bd_dom"/>
</dbReference>
<evidence type="ECO:0000259" key="1">
    <source>
        <dbReference type="PROSITE" id="PS50930"/>
    </source>
</evidence>
<dbReference type="PATRIC" id="fig|942150.3.peg.472"/>
<comment type="caution">
    <text evidence="2">The sequence shown here is derived from an EMBL/GenBank/DDBJ whole genome shotgun (WGS) entry which is preliminary data.</text>
</comment>
<dbReference type="GO" id="GO:0000156">
    <property type="term" value="F:phosphorelay response regulator activity"/>
    <property type="evidence" value="ECO:0007669"/>
    <property type="project" value="InterPro"/>
</dbReference>
<protein>
    <recommendedName>
        <fullName evidence="1">HTH LytTR-type domain-containing protein</fullName>
    </recommendedName>
</protein>
<proteinExistence type="predicted"/>
<dbReference type="Proteomes" id="UP000051783">
    <property type="component" value="Unassembled WGS sequence"/>
</dbReference>
<evidence type="ECO:0000313" key="3">
    <source>
        <dbReference type="Proteomes" id="UP000051783"/>
    </source>
</evidence>
<dbReference type="RefSeq" id="WP_057706976.1">
    <property type="nucleotide sequence ID" value="NZ_JQCL01000080.1"/>
</dbReference>
<dbReference type="OrthoDB" id="9808614at2"/>
<gene>
    <name evidence="2" type="ORF">IV64_GL000460</name>
</gene>
<organism evidence="2 3">
    <name type="scientific">Lactiplantibacillus xiangfangensis</name>
    <dbReference type="NCBI Taxonomy" id="942150"/>
    <lineage>
        <taxon>Bacteria</taxon>
        <taxon>Bacillati</taxon>
        <taxon>Bacillota</taxon>
        <taxon>Bacilli</taxon>
        <taxon>Lactobacillales</taxon>
        <taxon>Lactobacillaceae</taxon>
        <taxon>Lactiplantibacillus</taxon>
    </lineage>
</organism>
<dbReference type="Gene3D" id="2.40.50.1020">
    <property type="entry name" value="LytTr DNA-binding domain"/>
    <property type="match status" value="1"/>
</dbReference>
<dbReference type="SMART" id="SM00850">
    <property type="entry name" value="LytTR"/>
    <property type="match status" value="1"/>
</dbReference>